<protein>
    <submittedName>
        <fullName evidence="1">Pentatricopeptide repeat-containing protein</fullName>
    </submittedName>
</protein>
<keyword evidence="2" id="KW-1185">Reference proteome</keyword>
<evidence type="ECO:0000313" key="1">
    <source>
        <dbReference type="EMBL" id="KAB2632890.1"/>
    </source>
</evidence>
<accession>A0A5N5I5I8</accession>
<evidence type="ECO:0000313" key="2">
    <source>
        <dbReference type="Proteomes" id="UP000327157"/>
    </source>
</evidence>
<reference evidence="1 2" key="1">
    <citation type="submission" date="2019-09" db="EMBL/GenBank/DDBJ databases">
        <authorList>
            <person name="Ou C."/>
        </authorList>
    </citation>
    <scope>NUCLEOTIDE SEQUENCE [LARGE SCALE GENOMIC DNA]</scope>
    <source>
        <strain evidence="1">S2</strain>
        <tissue evidence="1">Leaf</tissue>
    </source>
</reference>
<reference evidence="2" key="2">
    <citation type="submission" date="2019-10" db="EMBL/GenBank/DDBJ databases">
        <title>A de novo genome assembly of a pear dwarfing rootstock.</title>
        <authorList>
            <person name="Wang F."/>
            <person name="Wang J."/>
            <person name="Li S."/>
            <person name="Zhang Y."/>
            <person name="Fang M."/>
            <person name="Ma L."/>
            <person name="Zhao Y."/>
            <person name="Jiang S."/>
        </authorList>
    </citation>
    <scope>NUCLEOTIDE SEQUENCE [LARGE SCALE GENOMIC DNA]</scope>
</reference>
<name>A0A5N5I5I8_9ROSA</name>
<proteinExistence type="predicted"/>
<dbReference type="Proteomes" id="UP000327157">
    <property type="component" value="Chromosome 6"/>
</dbReference>
<gene>
    <name evidence="1" type="ORF">D8674_029137</name>
</gene>
<dbReference type="EMBL" id="SMOL01000120">
    <property type="protein sequence ID" value="KAB2632890.1"/>
    <property type="molecule type" value="Genomic_DNA"/>
</dbReference>
<sequence length="78" mass="9090">MAWHRPRFGLPRLYCLPRRRKLLTFDFSTTIDRAIEDEATKIRAADDEVSVEQIVSAKWLLRAESLLESPMSSKLLNE</sequence>
<comment type="caution">
    <text evidence="1">The sequence shown here is derived from an EMBL/GenBank/DDBJ whole genome shotgun (WGS) entry which is preliminary data.</text>
</comment>
<dbReference type="AlphaFoldDB" id="A0A5N5I5I8"/>
<reference evidence="1 2" key="3">
    <citation type="submission" date="2019-11" db="EMBL/GenBank/DDBJ databases">
        <title>A de novo genome assembly of a pear dwarfing rootstock.</title>
        <authorList>
            <person name="Wang F."/>
            <person name="Wang J."/>
            <person name="Li S."/>
            <person name="Zhang Y."/>
            <person name="Fang M."/>
            <person name="Ma L."/>
            <person name="Zhao Y."/>
            <person name="Jiang S."/>
        </authorList>
    </citation>
    <scope>NUCLEOTIDE SEQUENCE [LARGE SCALE GENOMIC DNA]</scope>
    <source>
        <strain evidence="1">S2</strain>
        <tissue evidence="1">Leaf</tissue>
    </source>
</reference>
<organism evidence="1 2">
    <name type="scientific">Pyrus ussuriensis x Pyrus communis</name>
    <dbReference type="NCBI Taxonomy" id="2448454"/>
    <lineage>
        <taxon>Eukaryota</taxon>
        <taxon>Viridiplantae</taxon>
        <taxon>Streptophyta</taxon>
        <taxon>Embryophyta</taxon>
        <taxon>Tracheophyta</taxon>
        <taxon>Spermatophyta</taxon>
        <taxon>Magnoliopsida</taxon>
        <taxon>eudicotyledons</taxon>
        <taxon>Gunneridae</taxon>
        <taxon>Pentapetalae</taxon>
        <taxon>rosids</taxon>
        <taxon>fabids</taxon>
        <taxon>Rosales</taxon>
        <taxon>Rosaceae</taxon>
        <taxon>Amygdaloideae</taxon>
        <taxon>Maleae</taxon>
        <taxon>Pyrus</taxon>
    </lineage>
</organism>